<comment type="subcellular location">
    <subcellularLocation>
        <location evidence="1 5">Nucleus</location>
    </subcellularLocation>
</comment>
<dbReference type="Proteomes" id="UP000816034">
    <property type="component" value="Unassembled WGS sequence"/>
</dbReference>
<keyword evidence="4 5" id="KW-0539">Nucleus</keyword>
<dbReference type="InterPro" id="IPR040453">
    <property type="entry name" value="Mnd1_HTH"/>
</dbReference>
<evidence type="ECO:0000313" key="10">
    <source>
        <dbReference type="Proteomes" id="UP000816034"/>
    </source>
</evidence>
<protein>
    <recommendedName>
        <fullName evidence="11">Meiotic nuclear division protein 1 homolog</fullName>
    </recommendedName>
</protein>
<dbReference type="PIRSF" id="PIRSF026991">
    <property type="entry name" value="Mnd1"/>
    <property type="match status" value="1"/>
</dbReference>
<gene>
    <name evidence="9" type="ORF">C9374_014030</name>
</gene>
<evidence type="ECO:0000259" key="8">
    <source>
        <dbReference type="Pfam" id="PF18517"/>
    </source>
</evidence>
<comment type="function">
    <text evidence="5">Required for proper homologous chromosome pairing and efficient cross-over and intragenic recombination during meiosis.</text>
</comment>
<evidence type="ECO:0000313" key="9">
    <source>
        <dbReference type="EMBL" id="KAG2389470.1"/>
    </source>
</evidence>
<feature type="domain" description="Mnd1 HTH" evidence="7">
    <location>
        <begin position="18"/>
        <end position="76"/>
    </location>
</feature>
<feature type="domain" description="Leucine zipper with capping helix" evidence="8">
    <location>
        <begin position="151"/>
        <end position="205"/>
    </location>
</feature>
<dbReference type="Pfam" id="PF03962">
    <property type="entry name" value="Mnd1"/>
    <property type="match status" value="1"/>
</dbReference>
<dbReference type="EMBL" id="PYSW02000007">
    <property type="protein sequence ID" value="KAG2389470.1"/>
    <property type="molecule type" value="Genomic_DNA"/>
</dbReference>
<evidence type="ECO:0000256" key="2">
    <source>
        <dbReference type="ARBA" id="ARBA00005981"/>
    </source>
</evidence>
<dbReference type="GO" id="GO:0007131">
    <property type="term" value="P:reciprocal meiotic recombination"/>
    <property type="evidence" value="ECO:0007669"/>
    <property type="project" value="InterPro"/>
</dbReference>
<evidence type="ECO:0000256" key="3">
    <source>
        <dbReference type="ARBA" id="ARBA00023054"/>
    </source>
</evidence>
<comment type="similarity">
    <text evidence="2 5">Belongs to the MND1 family.</text>
</comment>
<keyword evidence="10" id="KW-1185">Reference proteome</keyword>
<feature type="coiled-coil region" evidence="6">
    <location>
        <begin position="87"/>
        <end position="148"/>
    </location>
</feature>
<keyword evidence="3 6" id="KW-0175">Coiled coil</keyword>
<evidence type="ECO:0000259" key="7">
    <source>
        <dbReference type="Pfam" id="PF03962"/>
    </source>
</evidence>
<dbReference type="GeneID" id="68106483"/>
<sequence length="206" mass="24456">MSKKKTTSNEEKLDICVDFFLENREPFSLKELEKRLPKFNSAIKFPLVKDLLTQLTADSRIDTDKIGSSNQYWLFPSAASESRKRKKQELETQLEAENVKKKKLDEEIEEAEIGKEDNEERRNLLNELEEIRKEREEVMKQLKRYEDLDPELIEKIKSDVSVCKDAANRWTDNVFSLVGYCKKNFNMDQKSIYERFEIPEEFDNIE</sequence>
<accession>A0AA88KMY9</accession>
<dbReference type="InterPro" id="IPR005647">
    <property type="entry name" value="Mnd1"/>
</dbReference>
<evidence type="ECO:0000256" key="5">
    <source>
        <dbReference type="PIRNR" id="PIRNR026991"/>
    </source>
</evidence>
<comment type="caution">
    <text evidence="9">The sequence shown here is derived from an EMBL/GenBank/DDBJ whole genome shotgun (WGS) entry which is preliminary data.</text>
</comment>
<dbReference type="AlphaFoldDB" id="A0AA88KMY9"/>
<dbReference type="GO" id="GO:0003690">
    <property type="term" value="F:double-stranded DNA binding"/>
    <property type="evidence" value="ECO:0007669"/>
    <property type="project" value="InterPro"/>
</dbReference>
<proteinExistence type="inferred from homology"/>
<evidence type="ECO:0008006" key="11">
    <source>
        <dbReference type="Google" id="ProtNLM"/>
    </source>
</evidence>
<dbReference type="GO" id="GO:0005634">
    <property type="term" value="C:nucleus"/>
    <property type="evidence" value="ECO:0007669"/>
    <property type="project" value="UniProtKB-SubCell"/>
</dbReference>
<evidence type="ECO:0000256" key="1">
    <source>
        <dbReference type="ARBA" id="ARBA00004123"/>
    </source>
</evidence>
<dbReference type="RefSeq" id="XP_044553462.1">
    <property type="nucleotide sequence ID" value="XM_044689973.1"/>
</dbReference>
<evidence type="ECO:0000256" key="6">
    <source>
        <dbReference type="SAM" id="Coils"/>
    </source>
</evidence>
<dbReference type="InterPro" id="IPR040661">
    <property type="entry name" value="LZ3wCH"/>
</dbReference>
<dbReference type="Pfam" id="PF18517">
    <property type="entry name" value="LZ3wCH"/>
    <property type="match status" value="1"/>
</dbReference>
<name>A0AA88KMY9_NAELO</name>
<organism evidence="9 10">
    <name type="scientific">Naegleria lovaniensis</name>
    <name type="common">Amoeba</name>
    <dbReference type="NCBI Taxonomy" id="51637"/>
    <lineage>
        <taxon>Eukaryota</taxon>
        <taxon>Discoba</taxon>
        <taxon>Heterolobosea</taxon>
        <taxon>Tetramitia</taxon>
        <taxon>Eutetramitia</taxon>
        <taxon>Vahlkampfiidae</taxon>
        <taxon>Naegleria</taxon>
    </lineage>
</organism>
<evidence type="ECO:0000256" key="4">
    <source>
        <dbReference type="ARBA" id="ARBA00023242"/>
    </source>
</evidence>
<reference evidence="9 10" key="1">
    <citation type="journal article" date="2018" name="BMC Genomics">
        <title>The genome of Naegleria lovaniensis, the basis for a comparative approach to unravel pathogenicity factors of the human pathogenic amoeba N. fowleri.</title>
        <authorList>
            <person name="Liechti N."/>
            <person name="Schurch N."/>
            <person name="Bruggmann R."/>
            <person name="Wittwer M."/>
        </authorList>
    </citation>
    <scope>NUCLEOTIDE SEQUENCE [LARGE SCALE GENOMIC DNA]</scope>
    <source>
        <strain evidence="9 10">ATCC 30569</strain>
    </source>
</reference>